<feature type="compositionally biased region" description="Basic residues" evidence="1">
    <location>
        <begin position="319"/>
        <end position="342"/>
    </location>
</feature>
<dbReference type="Proteomes" id="UP000266673">
    <property type="component" value="Unassembled WGS sequence"/>
</dbReference>
<evidence type="ECO:0000256" key="1">
    <source>
        <dbReference type="SAM" id="MobiDB-lite"/>
    </source>
</evidence>
<accession>A0A397UZL1</accession>
<gene>
    <name evidence="2" type="ORF">C2G38_2193118</name>
</gene>
<proteinExistence type="predicted"/>
<dbReference type="OrthoDB" id="2432655at2759"/>
<keyword evidence="3" id="KW-1185">Reference proteome</keyword>
<evidence type="ECO:0000313" key="2">
    <source>
        <dbReference type="EMBL" id="RIB15162.1"/>
    </source>
</evidence>
<evidence type="ECO:0000313" key="3">
    <source>
        <dbReference type="Proteomes" id="UP000266673"/>
    </source>
</evidence>
<sequence length="342" mass="39126">MDASSAVRGITNKLFPKGSAMNPIKLSEYKNYKEAQKKFKKDVQWHEFLKLDKKQYLNFRNDLRNRAAFRFLRSMSLFRQPKGKAEEFNRANSIFPVSEADFILRDWLTSYCNSMDIESSLDQSDTDEMVNNAQDSESTNNINNNADESVHELDTLPTAVSTSSHANVENISIIDNQDVGNFENDGIIYSHENTPTLVKNMSKKRNSAPMRTRNTNTKVIDNQDVENFENDSSQENTSILMKNISKKRNSVPMQSRNTNTKVIDQDVENLETDKQNTVIPEDNASTSLRNNLRSSVQKFNNTESVSEIFEDSAQDSGIKRKREQKLKKTSSHRARASKKTKN</sequence>
<dbReference type="AlphaFoldDB" id="A0A397UZL1"/>
<organism evidence="2 3">
    <name type="scientific">Gigaspora rosea</name>
    <dbReference type="NCBI Taxonomy" id="44941"/>
    <lineage>
        <taxon>Eukaryota</taxon>
        <taxon>Fungi</taxon>
        <taxon>Fungi incertae sedis</taxon>
        <taxon>Mucoromycota</taxon>
        <taxon>Glomeromycotina</taxon>
        <taxon>Glomeromycetes</taxon>
        <taxon>Diversisporales</taxon>
        <taxon>Gigasporaceae</taxon>
        <taxon>Gigaspora</taxon>
    </lineage>
</organism>
<feature type="region of interest" description="Disordered" evidence="1">
    <location>
        <begin position="311"/>
        <end position="342"/>
    </location>
</feature>
<protein>
    <submittedName>
        <fullName evidence="2">Uncharacterized protein</fullName>
    </submittedName>
</protein>
<name>A0A397UZL1_9GLOM</name>
<comment type="caution">
    <text evidence="2">The sequence shown here is derived from an EMBL/GenBank/DDBJ whole genome shotgun (WGS) entry which is preliminary data.</text>
</comment>
<dbReference type="EMBL" id="QKWP01000768">
    <property type="protein sequence ID" value="RIB15162.1"/>
    <property type="molecule type" value="Genomic_DNA"/>
</dbReference>
<reference evidence="2 3" key="1">
    <citation type="submission" date="2018-06" db="EMBL/GenBank/DDBJ databases">
        <title>Comparative genomics reveals the genomic features of Rhizophagus irregularis, R. cerebriforme, R. diaphanum and Gigaspora rosea, and their symbiotic lifestyle signature.</title>
        <authorList>
            <person name="Morin E."/>
            <person name="San Clemente H."/>
            <person name="Chen E.C.H."/>
            <person name="De La Providencia I."/>
            <person name="Hainaut M."/>
            <person name="Kuo A."/>
            <person name="Kohler A."/>
            <person name="Murat C."/>
            <person name="Tang N."/>
            <person name="Roy S."/>
            <person name="Loubradou J."/>
            <person name="Henrissat B."/>
            <person name="Grigoriev I.V."/>
            <person name="Corradi N."/>
            <person name="Roux C."/>
            <person name="Martin F.M."/>
        </authorList>
    </citation>
    <scope>NUCLEOTIDE SEQUENCE [LARGE SCALE GENOMIC DNA]</scope>
    <source>
        <strain evidence="2 3">DAOM 194757</strain>
    </source>
</reference>